<feature type="transmembrane region" description="Helical" evidence="5">
    <location>
        <begin position="437"/>
        <end position="459"/>
    </location>
</feature>
<evidence type="ECO:0000256" key="3">
    <source>
        <dbReference type="ARBA" id="ARBA00022989"/>
    </source>
</evidence>
<comment type="subcellular location">
    <subcellularLocation>
        <location evidence="1">Membrane</location>
        <topology evidence="1">Multi-pass membrane protein</topology>
    </subcellularLocation>
</comment>
<feature type="domain" description="Major facilitator superfamily (MFS) profile" evidence="6">
    <location>
        <begin position="10"/>
        <end position="462"/>
    </location>
</feature>
<dbReference type="Gene3D" id="1.20.1250.20">
    <property type="entry name" value="MFS general substrate transporter like domains"/>
    <property type="match status" value="1"/>
</dbReference>
<dbReference type="PANTHER" id="PTHR42718">
    <property type="entry name" value="MAJOR FACILITATOR SUPERFAMILY MULTIDRUG TRANSPORTER MFSC"/>
    <property type="match status" value="1"/>
</dbReference>
<dbReference type="OrthoDB" id="783189at2"/>
<proteinExistence type="predicted"/>
<gene>
    <name evidence="7" type="ORF">CWM47_29295</name>
</gene>
<feature type="transmembrane region" description="Helical" evidence="5">
    <location>
        <begin position="336"/>
        <end position="357"/>
    </location>
</feature>
<dbReference type="Gene3D" id="1.20.1720.10">
    <property type="entry name" value="Multidrug resistance protein D"/>
    <property type="match status" value="1"/>
</dbReference>
<dbReference type="InterPro" id="IPR020846">
    <property type="entry name" value="MFS_dom"/>
</dbReference>
<feature type="transmembrane region" description="Helical" evidence="5">
    <location>
        <begin position="308"/>
        <end position="329"/>
    </location>
</feature>
<dbReference type="KEGG" id="spir:CWM47_29295"/>
<dbReference type="GO" id="GO:0022857">
    <property type="term" value="F:transmembrane transporter activity"/>
    <property type="evidence" value="ECO:0007669"/>
    <property type="project" value="InterPro"/>
</dbReference>
<keyword evidence="3 5" id="KW-1133">Transmembrane helix</keyword>
<evidence type="ECO:0000256" key="5">
    <source>
        <dbReference type="SAM" id="Phobius"/>
    </source>
</evidence>
<feature type="transmembrane region" description="Helical" evidence="5">
    <location>
        <begin position="136"/>
        <end position="157"/>
    </location>
</feature>
<name>A0A2K8Z6U6_9BACT</name>
<dbReference type="SUPFAM" id="SSF103473">
    <property type="entry name" value="MFS general substrate transporter"/>
    <property type="match status" value="1"/>
</dbReference>
<feature type="transmembrane region" description="Helical" evidence="5">
    <location>
        <begin position="44"/>
        <end position="64"/>
    </location>
</feature>
<feature type="transmembrane region" description="Helical" evidence="5">
    <location>
        <begin position="7"/>
        <end position="32"/>
    </location>
</feature>
<evidence type="ECO:0000256" key="1">
    <source>
        <dbReference type="ARBA" id="ARBA00004141"/>
    </source>
</evidence>
<dbReference type="InterPro" id="IPR011701">
    <property type="entry name" value="MFS"/>
</dbReference>
<evidence type="ECO:0000256" key="2">
    <source>
        <dbReference type="ARBA" id="ARBA00022692"/>
    </source>
</evidence>
<dbReference type="CDD" id="cd17321">
    <property type="entry name" value="MFS_MMR_MDR_like"/>
    <property type="match status" value="1"/>
</dbReference>
<feature type="transmembrane region" description="Helical" evidence="5">
    <location>
        <begin position="76"/>
        <end position="98"/>
    </location>
</feature>
<organism evidence="7 8">
    <name type="scientific">Spirosoma pollinicola</name>
    <dbReference type="NCBI Taxonomy" id="2057025"/>
    <lineage>
        <taxon>Bacteria</taxon>
        <taxon>Pseudomonadati</taxon>
        <taxon>Bacteroidota</taxon>
        <taxon>Cytophagia</taxon>
        <taxon>Cytophagales</taxon>
        <taxon>Cytophagaceae</taxon>
        <taxon>Spirosoma</taxon>
    </lineage>
</organism>
<dbReference type="RefSeq" id="WP_100992133.1">
    <property type="nucleotide sequence ID" value="NZ_CP025096.1"/>
</dbReference>
<dbReference type="InterPro" id="IPR036259">
    <property type="entry name" value="MFS_trans_sf"/>
</dbReference>
<evidence type="ECO:0000256" key="4">
    <source>
        <dbReference type="ARBA" id="ARBA00023136"/>
    </source>
</evidence>
<dbReference type="Proteomes" id="UP000232883">
    <property type="component" value="Chromosome"/>
</dbReference>
<feature type="transmembrane region" description="Helical" evidence="5">
    <location>
        <begin position="201"/>
        <end position="221"/>
    </location>
</feature>
<dbReference type="Pfam" id="PF07690">
    <property type="entry name" value="MFS_1"/>
    <property type="match status" value="1"/>
</dbReference>
<evidence type="ECO:0000313" key="7">
    <source>
        <dbReference type="EMBL" id="AUD05580.1"/>
    </source>
</evidence>
<dbReference type="AlphaFoldDB" id="A0A2K8Z6U6"/>
<evidence type="ECO:0000313" key="8">
    <source>
        <dbReference type="Proteomes" id="UP000232883"/>
    </source>
</evidence>
<dbReference type="PROSITE" id="PS50850">
    <property type="entry name" value="MFS"/>
    <property type="match status" value="1"/>
</dbReference>
<sequence length="473" mass="51521">MKKEPSNWIALLVVLTAPLLSVIDVFIINVAVPAIQKGIHATNGQVQLVIAGYLLGYASFLITGSRTGDHLGRKRTFFWGMLSFTVFSCFCGLSNRAFQLNAMRFLQGVSASFMVPQAIAYIQVLFTEPKDRSKAIGYFGITLGIASITGQVLGGYLADTHFLVDGWRLIFFINLPIGLAALWATHVYLPETPKQDQQKLDYSGVVILTMGLFCLIVPLIMGRESGWPWWSFTLLFLSGLIFGYFIIDQQKKRTRGLEPLIDLALFANKDFDIGLLAAVFHFMMHTSYLLISAVFMQNGLGLSPLVSGLYFVLPGLLFTLSSMVAAKLIIHYGPGVLQVGLVLLMITLLLQIVYFRGNVSSVTVFALQGMYGLGNGLVLPSLLNITLRSVPTRYAGAAAGIYSTCQQTASALGVCIVGGLFYSVLLSSGPNTNYIKAFQYSMGANIICLALVSLLLLFLPTKVARLASTILAE</sequence>
<keyword evidence="4 5" id="KW-0472">Membrane</keyword>
<feature type="transmembrane region" description="Helical" evidence="5">
    <location>
        <begin position="408"/>
        <end position="425"/>
    </location>
</feature>
<dbReference type="EMBL" id="CP025096">
    <property type="protein sequence ID" value="AUD05580.1"/>
    <property type="molecule type" value="Genomic_DNA"/>
</dbReference>
<feature type="transmembrane region" description="Helical" evidence="5">
    <location>
        <begin position="369"/>
        <end position="387"/>
    </location>
</feature>
<feature type="transmembrane region" description="Helical" evidence="5">
    <location>
        <begin position="169"/>
        <end position="189"/>
    </location>
</feature>
<keyword evidence="2 5" id="KW-0812">Transmembrane</keyword>
<protein>
    <submittedName>
        <fullName evidence="7">MFS transporter</fullName>
    </submittedName>
</protein>
<dbReference type="PANTHER" id="PTHR42718:SF39">
    <property type="entry name" value="ACTINORHODIN TRANSPORTER-RELATED"/>
    <property type="match status" value="1"/>
</dbReference>
<reference evidence="7 8" key="1">
    <citation type="submission" date="2017-11" db="EMBL/GenBank/DDBJ databases">
        <title>Taxonomic description and genome sequences of Spirosoma HA7 sp. nov., isolated from pollen microhabitat of Corylus avellana.</title>
        <authorList>
            <person name="Ambika Manirajan B."/>
            <person name="Suarez C."/>
            <person name="Ratering S."/>
            <person name="Geissler-Plaum R."/>
            <person name="Cardinale M."/>
            <person name="Sylvia S."/>
        </authorList>
    </citation>
    <scope>NUCLEOTIDE SEQUENCE [LARGE SCALE GENOMIC DNA]</scope>
    <source>
        <strain evidence="7 8">HA7</strain>
    </source>
</reference>
<keyword evidence="8" id="KW-1185">Reference proteome</keyword>
<feature type="transmembrane region" description="Helical" evidence="5">
    <location>
        <begin position="227"/>
        <end position="247"/>
    </location>
</feature>
<accession>A0A2K8Z6U6</accession>
<evidence type="ECO:0000259" key="6">
    <source>
        <dbReference type="PROSITE" id="PS50850"/>
    </source>
</evidence>
<dbReference type="GO" id="GO:0016020">
    <property type="term" value="C:membrane"/>
    <property type="evidence" value="ECO:0007669"/>
    <property type="project" value="UniProtKB-SubCell"/>
</dbReference>
<feature type="transmembrane region" description="Helical" evidence="5">
    <location>
        <begin position="273"/>
        <end position="296"/>
    </location>
</feature>